<dbReference type="InParanoid" id="Q9RZM0"/>
<dbReference type="Proteomes" id="UP000002524">
    <property type="component" value="Plasmid MP1"/>
</dbReference>
<accession>Q9RZM0</accession>
<evidence type="ECO:0000313" key="2">
    <source>
        <dbReference type="EMBL" id="AAF12649.1"/>
    </source>
</evidence>
<proteinExistence type="predicted"/>
<dbReference type="AlphaFoldDB" id="Q9RZM0"/>
<feature type="region of interest" description="Disordered" evidence="1">
    <location>
        <begin position="21"/>
        <end position="63"/>
    </location>
</feature>
<dbReference type="PIR" id="F75629">
    <property type="entry name" value="F75629"/>
</dbReference>
<dbReference type="EMBL" id="AE001826">
    <property type="protein sequence ID" value="AAF12649.1"/>
    <property type="molecule type" value="Genomic_DNA"/>
</dbReference>
<gene>
    <name evidence="2" type="ordered locus">DR_B0105</name>
</gene>
<evidence type="ECO:0000256" key="1">
    <source>
        <dbReference type="SAM" id="MobiDB-lite"/>
    </source>
</evidence>
<keyword evidence="2" id="KW-0614">Plasmid</keyword>
<organism evidence="2 3">
    <name type="scientific">Deinococcus radiodurans (strain ATCC 13939 / DSM 20539 / JCM 16871 / CCUG 27074 / LMG 4051 / NBRC 15346 / NCIMB 9279 / VKM B-1422 / R1)</name>
    <dbReference type="NCBI Taxonomy" id="243230"/>
    <lineage>
        <taxon>Bacteria</taxon>
        <taxon>Thermotogati</taxon>
        <taxon>Deinococcota</taxon>
        <taxon>Deinococci</taxon>
        <taxon>Deinococcales</taxon>
        <taxon>Deinococcaceae</taxon>
        <taxon>Deinococcus</taxon>
    </lineage>
</organism>
<keyword evidence="3" id="KW-1185">Reference proteome</keyword>
<name>Q9RZM0_DEIRA</name>
<sequence>MIWTIHHRVLRGSREVLIGHGHAPAKEKGHNGQQKAVVRKEQQNSVPTAGHGWNKFSSTCLPT</sequence>
<reference evidence="2 3" key="1">
    <citation type="journal article" date="1999" name="Science">
        <title>Genome sequence of the radioresistant bacterium Deinococcus radiodurans R1.</title>
        <authorList>
            <person name="White O."/>
            <person name="Eisen J.A."/>
            <person name="Heidelberg J.F."/>
            <person name="Hickey E.K."/>
            <person name="Peterson J.D."/>
            <person name="Dodson R.J."/>
            <person name="Haft D.H."/>
            <person name="Gwinn M.L."/>
            <person name="Nelson W.C."/>
            <person name="Richardson D.L."/>
            <person name="Moffat K.S."/>
            <person name="Qin H."/>
            <person name="Jiang L."/>
            <person name="Pamphile W."/>
            <person name="Crosby M."/>
            <person name="Shen M."/>
            <person name="Vamathevan J.J."/>
            <person name="Lam P."/>
            <person name="McDonald L."/>
            <person name="Utterback T."/>
            <person name="Zalewski C."/>
            <person name="Makarova K.S."/>
            <person name="Aravind L."/>
            <person name="Daly M.J."/>
            <person name="Minton K.W."/>
            <person name="Fleischmann R.D."/>
            <person name="Ketchum K.A."/>
            <person name="Nelson K.E."/>
            <person name="Salzberg S."/>
            <person name="Smith H.O."/>
            <person name="Venter J.C."/>
            <person name="Fraser C.M."/>
        </authorList>
    </citation>
    <scope>NUCLEOTIDE SEQUENCE [LARGE SCALE GENOMIC DNA]</scope>
    <source>
        <strain evidence="3">ATCC 13939 / DSM 20539 / JCM 16871 / LMG 4051 / NBRC 15346 / NCIMB 9279 / R1 / VKM B-1422</strain>
    </source>
</reference>
<dbReference type="KEGG" id="dra:DR_B0105"/>
<dbReference type="HOGENOM" id="CLU_2878430_0_0_0"/>
<evidence type="ECO:0000313" key="3">
    <source>
        <dbReference type="Proteomes" id="UP000002524"/>
    </source>
</evidence>
<protein>
    <submittedName>
        <fullName evidence="2">Uncharacterized protein</fullName>
    </submittedName>
</protein>
<dbReference type="EnsemblBacteria" id="AAF12649">
    <property type="protein sequence ID" value="AAF12649"/>
    <property type="gene ID" value="DR_B0105"/>
</dbReference>
<geneLocation type="plasmid" evidence="3">
    <name>megaplasmid MP1</name>
</geneLocation>